<protein>
    <submittedName>
        <fullName evidence="1">Unannotated protein</fullName>
    </submittedName>
</protein>
<evidence type="ECO:0000313" key="1">
    <source>
        <dbReference type="EMBL" id="CAB4802853.1"/>
    </source>
</evidence>
<dbReference type="EMBL" id="CAFAAD010000154">
    <property type="protein sequence ID" value="CAB4802853.1"/>
    <property type="molecule type" value="Genomic_DNA"/>
</dbReference>
<sequence>MIAKRCFGFKASGLVGNDLRRKDLLTLGLHGGKNFWRVVRSDRVRHRRLTANLGNKFVLRSDRLKDVLLRGFEATSEFRFIDLGSAVLHRRPLCFGAAGFDHGDRNVIAVQRTTSHNDFKLAFRTLFVGGVRDPLTVSGKRKTNGADGAIEWDTGKAECSRCTVDGDDVVRIDEIGRKHGANDMDLVAETIREARTQRAVHETAGEDGLVGRLSFTTEERTGDTARGVHALFDIDGEREEVGTFTGALCRSRGHEHDGVANADGHCTVSLTGKFAGRNCNGLVGVAGNDGVDGNGISHVCLLCETDIGPSVGGDLVTSSQR</sequence>
<accession>A0A6J6Y453</accession>
<gene>
    <name evidence="1" type="ORF">UFOPK2969_01567</name>
</gene>
<proteinExistence type="predicted"/>
<reference evidence="1" key="1">
    <citation type="submission" date="2020-05" db="EMBL/GenBank/DDBJ databases">
        <authorList>
            <person name="Chiriac C."/>
            <person name="Salcher M."/>
            <person name="Ghai R."/>
            <person name="Kavagutti S V."/>
        </authorList>
    </citation>
    <scope>NUCLEOTIDE SEQUENCE</scope>
</reference>
<dbReference type="AlphaFoldDB" id="A0A6J6Y453"/>
<organism evidence="1">
    <name type="scientific">freshwater metagenome</name>
    <dbReference type="NCBI Taxonomy" id="449393"/>
    <lineage>
        <taxon>unclassified sequences</taxon>
        <taxon>metagenomes</taxon>
        <taxon>ecological metagenomes</taxon>
    </lineage>
</organism>
<name>A0A6J6Y453_9ZZZZ</name>